<name>A0ABW3HTU2_9BACL</name>
<dbReference type="Proteomes" id="UP001596989">
    <property type="component" value="Unassembled WGS sequence"/>
</dbReference>
<dbReference type="Gene3D" id="3.40.190.10">
    <property type="entry name" value="Periplasmic binding protein-like II"/>
    <property type="match status" value="2"/>
</dbReference>
<dbReference type="RefSeq" id="WP_377565911.1">
    <property type="nucleotide sequence ID" value="NZ_JBHTJZ010000024.1"/>
</dbReference>
<comment type="similarity">
    <text evidence="1">Belongs to the bacterial solute-binding protein 1 family.</text>
</comment>
<dbReference type="PANTHER" id="PTHR43649:SF29">
    <property type="entry name" value="OSMOPROTECTIVE COMPOUNDS-BINDING PROTEIN GGTB"/>
    <property type="match status" value="1"/>
</dbReference>
<sequence>MLIDKKRAMLLFVVCILAAVLLGSYSSVSQGTDQPPSIVIKAAVPSFERDRNTLIDQEFERRTGMKFDWLQFPVHEYNKRINQVLTSAGEKPDIFIVNKKMVQRFGSLGLLLDLRPYLDRMPNLRKWTEQYPDIVDNILTEEGKLHAIDGFNTYGQMPTGYMLREDIFYRNGMLLPASFDELYESLKRLKQIYPDSKPISNRWGAGIFLEQFYNAYRTRSGIYFSNDEMSFKFGPFEPNFKKAVEMARKFYTAELIDPDFATVAEPQFFENLINGQTFALFGEYFVEMDDWVEMGKKSDSFFSLKAVLPFVTGTGLQALQPVQYPASNGSWMIAVNANSPYIEELIKLIDMQYSEEIIELTNWGIEGETFVRVNGERKYVSTLRTRLNPVGTITPKELGVDGRTGVWTPYDQDAEYARRWGAIGLESQRLYNDNVSDIGFFAGPTIAFKQDEMIEITKTMTPIENFASLKLIQFVTGELGMEKDWNDFLDELYKMGAGDILKLYQQKYEKLPDERKVLNKTMKLSG</sequence>
<comment type="caution">
    <text evidence="3">The sequence shown here is derived from an EMBL/GenBank/DDBJ whole genome shotgun (WGS) entry which is preliminary data.</text>
</comment>
<evidence type="ECO:0000313" key="4">
    <source>
        <dbReference type="Proteomes" id="UP001596989"/>
    </source>
</evidence>
<organism evidence="3 4">
    <name type="scientific">Paenibacillus chungangensis</name>
    <dbReference type="NCBI Taxonomy" id="696535"/>
    <lineage>
        <taxon>Bacteria</taxon>
        <taxon>Bacillati</taxon>
        <taxon>Bacillota</taxon>
        <taxon>Bacilli</taxon>
        <taxon>Bacillales</taxon>
        <taxon>Paenibacillaceae</taxon>
        <taxon>Paenibacillus</taxon>
    </lineage>
</organism>
<reference evidence="4" key="1">
    <citation type="journal article" date="2019" name="Int. J. Syst. Evol. Microbiol.">
        <title>The Global Catalogue of Microorganisms (GCM) 10K type strain sequencing project: providing services to taxonomists for standard genome sequencing and annotation.</title>
        <authorList>
            <consortium name="The Broad Institute Genomics Platform"/>
            <consortium name="The Broad Institute Genome Sequencing Center for Infectious Disease"/>
            <person name="Wu L."/>
            <person name="Ma J."/>
        </authorList>
    </citation>
    <scope>NUCLEOTIDE SEQUENCE [LARGE SCALE GENOMIC DNA]</scope>
    <source>
        <strain evidence="4">CCUG 59129</strain>
    </source>
</reference>
<protein>
    <submittedName>
        <fullName evidence="3">Extracellular solute-binding protein</fullName>
    </submittedName>
</protein>
<accession>A0ABW3HTU2</accession>
<evidence type="ECO:0000256" key="2">
    <source>
        <dbReference type="ARBA" id="ARBA00022448"/>
    </source>
</evidence>
<keyword evidence="4" id="KW-1185">Reference proteome</keyword>
<dbReference type="PANTHER" id="PTHR43649">
    <property type="entry name" value="ARABINOSE-BINDING PROTEIN-RELATED"/>
    <property type="match status" value="1"/>
</dbReference>
<dbReference type="SUPFAM" id="SSF53850">
    <property type="entry name" value="Periplasmic binding protein-like II"/>
    <property type="match status" value="1"/>
</dbReference>
<dbReference type="InterPro" id="IPR050490">
    <property type="entry name" value="Bact_solute-bd_prot1"/>
</dbReference>
<evidence type="ECO:0000313" key="3">
    <source>
        <dbReference type="EMBL" id="MFD0960936.1"/>
    </source>
</evidence>
<dbReference type="Pfam" id="PF01547">
    <property type="entry name" value="SBP_bac_1"/>
    <property type="match status" value="1"/>
</dbReference>
<keyword evidence="2" id="KW-0813">Transport</keyword>
<gene>
    <name evidence="3" type="ORF">ACFQ2I_16215</name>
</gene>
<dbReference type="InterPro" id="IPR006059">
    <property type="entry name" value="SBP"/>
</dbReference>
<dbReference type="EMBL" id="JBHTJZ010000024">
    <property type="protein sequence ID" value="MFD0960936.1"/>
    <property type="molecule type" value="Genomic_DNA"/>
</dbReference>
<proteinExistence type="inferred from homology"/>
<evidence type="ECO:0000256" key="1">
    <source>
        <dbReference type="ARBA" id="ARBA00008520"/>
    </source>
</evidence>